<name>A0ABX6QYW1_9VIBR</name>
<keyword evidence="2" id="KW-1185">Reference proteome</keyword>
<dbReference type="Proteomes" id="UP000515264">
    <property type="component" value="Chromosome 1"/>
</dbReference>
<proteinExistence type="predicted"/>
<accession>A0ABX6QYW1</accession>
<dbReference type="RefSeq" id="WP_182288488.1">
    <property type="nucleotide sequence ID" value="NZ_CP046268.1"/>
</dbReference>
<sequence>MVRKIKEEKGDDVNLSIISMFSGAGGQEKKYFLGINDNKLELVQTVTFDSSYNNDSYSLRICVINKSGKEKCHVKKSDKPFNSKCIDEYPYTNVP</sequence>
<protein>
    <submittedName>
        <fullName evidence="1">Uncharacterized protein</fullName>
    </submittedName>
</protein>
<organism evidence="1 2">
    <name type="scientific">Vibrio spartinae</name>
    <dbReference type="NCBI Taxonomy" id="1918945"/>
    <lineage>
        <taxon>Bacteria</taxon>
        <taxon>Pseudomonadati</taxon>
        <taxon>Pseudomonadota</taxon>
        <taxon>Gammaproteobacteria</taxon>
        <taxon>Vibrionales</taxon>
        <taxon>Vibrionaceae</taxon>
        <taxon>Vibrio</taxon>
    </lineage>
</organism>
<reference evidence="1 2" key="1">
    <citation type="journal article" date="2020" name="J. Nat. Prod.">
        <title>Genomics-Metabolomics Profiling Disclosed Marine Vibrio spartinae 3.6 as a Producer of a New Branched Side Chain Prodigiosin.</title>
        <authorList>
            <person name="Vitale G.A."/>
            <person name="Sciarretta M."/>
            <person name="Palma Esposito F."/>
            <person name="January G.G."/>
            <person name="Giaccio M."/>
            <person name="Bunk B."/>
            <person name="Sproer C."/>
            <person name="Bajerski F."/>
            <person name="Power D."/>
            <person name="Festa C."/>
            <person name="Monti M.C."/>
            <person name="D'Auria M.V."/>
            <person name="de Pascale D."/>
        </authorList>
    </citation>
    <scope>NUCLEOTIDE SEQUENCE [LARGE SCALE GENOMIC DNA]</scope>
    <source>
        <strain evidence="1 2">3.6</strain>
    </source>
</reference>
<evidence type="ECO:0000313" key="1">
    <source>
        <dbReference type="EMBL" id="QMV14201.1"/>
    </source>
</evidence>
<evidence type="ECO:0000313" key="2">
    <source>
        <dbReference type="Proteomes" id="UP000515264"/>
    </source>
</evidence>
<gene>
    <name evidence="1" type="ORF">Vspart_01454</name>
</gene>
<dbReference type="EMBL" id="CP046268">
    <property type="protein sequence ID" value="QMV14201.1"/>
    <property type="molecule type" value="Genomic_DNA"/>
</dbReference>